<dbReference type="Proteomes" id="UP000321323">
    <property type="component" value="Chromosome"/>
</dbReference>
<reference evidence="2 3" key="1">
    <citation type="journal article" date="2019" name="Int. J. Syst. Evol. Microbiol.">
        <title>The Draft Whole-Genome Sequence of the Antibiotic Producer Empedobacter haloabium ATCC 31962 Provides Indications for Its Taxonomic Reclassification.</title>
        <authorList>
            <person name="Miess H."/>
            <person name="Arlt P."/>
            <person name="Apel A.K."/>
            <person name="Weber T."/>
            <person name="Nieselt K."/>
            <person name="Hanssen F."/>
            <person name="Czemmel S."/>
            <person name="Nahnsen S."/>
            <person name="Gross H."/>
        </authorList>
    </citation>
    <scope>NUCLEOTIDE SEQUENCE [LARGE SCALE GENOMIC DNA]</scope>
    <source>
        <strain evidence="2 3">ATCC 31962</strain>
    </source>
</reference>
<feature type="region of interest" description="Disordered" evidence="1">
    <location>
        <begin position="59"/>
        <end position="85"/>
    </location>
</feature>
<evidence type="ECO:0000256" key="1">
    <source>
        <dbReference type="SAM" id="MobiDB-lite"/>
    </source>
</evidence>
<evidence type="ECO:0000313" key="2">
    <source>
        <dbReference type="EMBL" id="WUR13082.1"/>
    </source>
</evidence>
<evidence type="ECO:0008006" key="4">
    <source>
        <dbReference type="Google" id="ProtNLM"/>
    </source>
</evidence>
<proteinExistence type="predicted"/>
<keyword evidence="3" id="KW-1185">Reference proteome</keyword>
<evidence type="ECO:0000313" key="3">
    <source>
        <dbReference type="Proteomes" id="UP000321323"/>
    </source>
</evidence>
<organism evidence="2 3">
    <name type="scientific">[Empedobacter] haloabium</name>
    <dbReference type="NCBI Taxonomy" id="592317"/>
    <lineage>
        <taxon>Bacteria</taxon>
        <taxon>Pseudomonadati</taxon>
        <taxon>Pseudomonadota</taxon>
        <taxon>Betaproteobacteria</taxon>
        <taxon>Burkholderiales</taxon>
        <taxon>Oxalobacteraceae</taxon>
        <taxon>Telluria group</taxon>
        <taxon>Telluria group incertae sedis</taxon>
    </lineage>
</organism>
<accession>A0ABZ1UK05</accession>
<protein>
    <recommendedName>
        <fullName evidence="4">SHOCT domain-containing protein</fullName>
    </recommendedName>
</protein>
<name>A0ABZ1UK05_9BURK</name>
<gene>
    <name evidence="2" type="ORF">E7V67_025895</name>
</gene>
<sequence length="135" mass="13829">MNVGFNPGGFGFGGPQGFMSTQDFSKELKNQTNEDLIKALGDPKLSPMAKELIGKELEERMNAKGAEGAGGAEGGGGEGEGDDLKKLLKKLQDGTISSEEMKKLAGMLGVDVAKLEAVKGKGEGGPEGEADITGG</sequence>
<dbReference type="EMBL" id="CP136508">
    <property type="protein sequence ID" value="WUR13082.1"/>
    <property type="molecule type" value="Genomic_DNA"/>
</dbReference>
<feature type="compositionally biased region" description="Gly residues" evidence="1">
    <location>
        <begin position="67"/>
        <end position="78"/>
    </location>
</feature>